<evidence type="ECO:0008006" key="6">
    <source>
        <dbReference type="Google" id="ProtNLM"/>
    </source>
</evidence>
<evidence type="ECO:0000313" key="2">
    <source>
        <dbReference type="EMBL" id="APG14702.1"/>
    </source>
</evidence>
<dbReference type="EMBL" id="JRPN01000036">
    <property type="protein sequence ID" value="KGT74125.1"/>
    <property type="molecule type" value="Genomic_DNA"/>
</dbReference>
<dbReference type="Proteomes" id="UP000030377">
    <property type="component" value="Unassembled WGS sequence"/>
</dbReference>
<evidence type="ECO:0000313" key="4">
    <source>
        <dbReference type="Proteomes" id="UP000030377"/>
    </source>
</evidence>
<evidence type="ECO:0000256" key="1">
    <source>
        <dbReference type="SAM" id="MobiDB-lite"/>
    </source>
</evidence>
<gene>
    <name evidence="2" type="ORF">BKD09_40755</name>
    <name evidence="3" type="ORF">MA20_40650</name>
</gene>
<dbReference type="KEGG" id="bjp:RN69_37535"/>
<organism evidence="3 4">
    <name type="scientific">Bradyrhizobium japonicum</name>
    <dbReference type="NCBI Taxonomy" id="375"/>
    <lineage>
        <taxon>Bacteria</taxon>
        <taxon>Pseudomonadati</taxon>
        <taxon>Pseudomonadota</taxon>
        <taxon>Alphaproteobacteria</taxon>
        <taxon>Hyphomicrobiales</taxon>
        <taxon>Nitrobacteraceae</taxon>
        <taxon>Bradyrhizobium</taxon>
    </lineage>
</organism>
<evidence type="ECO:0000313" key="5">
    <source>
        <dbReference type="Proteomes" id="UP000181962"/>
    </source>
</evidence>
<name>A0A0A3XIH9_BRAJP</name>
<reference evidence="3 4" key="1">
    <citation type="submission" date="2014-09" db="EMBL/GenBank/DDBJ databases">
        <title>Draft genome of Bradyrhizobium japonicum Is-34.</title>
        <authorList>
            <person name="Tsurumaru H."/>
            <person name="Yamakawa T."/>
            <person name="Hashimoto S."/>
            <person name="Okizaki K."/>
            <person name="Kanesaki Y."/>
            <person name="Yoshikawa H."/>
            <person name="Yajima S."/>
        </authorList>
    </citation>
    <scope>NUCLEOTIDE SEQUENCE [LARGE SCALE GENOMIC DNA]</scope>
    <source>
        <strain evidence="3 4">Is-34</strain>
    </source>
</reference>
<reference evidence="2 5" key="2">
    <citation type="submission" date="2016-11" db="EMBL/GenBank/DDBJ databases">
        <title>Complete Genome Sequence of Bradyrhizobium sp. strain J5, an isolated from soybean nodule in Hokkaido.</title>
        <authorList>
            <person name="Kanehara K."/>
        </authorList>
    </citation>
    <scope>NUCLEOTIDE SEQUENCE [LARGE SCALE GENOMIC DNA]</scope>
    <source>
        <strain evidence="2 5">J5</strain>
    </source>
</reference>
<dbReference type="EMBL" id="CP017637">
    <property type="protein sequence ID" value="APG14702.1"/>
    <property type="molecule type" value="Genomic_DNA"/>
</dbReference>
<dbReference type="AlphaFoldDB" id="A0A0A3XIH9"/>
<sequence>MSFQVSILRILAGQPEGRASLAVLKDYLAVFYTSGPEWTDRTKRLAAQTPDLNIFGQGLVTREPGQWIITDKGRAFLALLEQKSVPDSQERTLEGMVEKPLASRLPALAPGRQDHSASRRHLRRKPLRARDGRSS</sequence>
<evidence type="ECO:0000313" key="3">
    <source>
        <dbReference type="EMBL" id="KGT74125.1"/>
    </source>
</evidence>
<dbReference type="Proteomes" id="UP000181962">
    <property type="component" value="Chromosome"/>
</dbReference>
<dbReference type="OrthoDB" id="8140166at2"/>
<feature type="region of interest" description="Disordered" evidence="1">
    <location>
        <begin position="100"/>
        <end position="135"/>
    </location>
</feature>
<dbReference type="PATRIC" id="fig|375.37.peg.7404"/>
<feature type="compositionally biased region" description="Basic residues" evidence="1">
    <location>
        <begin position="118"/>
        <end position="127"/>
    </location>
</feature>
<accession>A0A0A3XIH9</accession>
<proteinExistence type="predicted"/>
<protein>
    <recommendedName>
        <fullName evidence="6">Restriction system protein Mrr-like N-terminal domain-containing protein</fullName>
    </recommendedName>
</protein>